<comment type="caution">
    <text evidence="2">The sequence shown here is derived from an EMBL/GenBank/DDBJ whole genome shotgun (WGS) entry which is preliminary data.</text>
</comment>
<dbReference type="AlphaFoldDB" id="A0AAV9WTJ7"/>
<dbReference type="PANTHER" id="PTHR43798:SF33">
    <property type="entry name" value="HYDROLASE, PUTATIVE (AFU_ORTHOLOGUE AFUA_2G14860)-RELATED"/>
    <property type="match status" value="1"/>
</dbReference>
<gene>
    <name evidence="2" type="ORF">TWF694_005234</name>
</gene>
<dbReference type="GO" id="GO:0016020">
    <property type="term" value="C:membrane"/>
    <property type="evidence" value="ECO:0007669"/>
    <property type="project" value="TreeGrafter"/>
</dbReference>
<dbReference type="PRINTS" id="PR00412">
    <property type="entry name" value="EPOXHYDRLASE"/>
</dbReference>
<dbReference type="Gene3D" id="3.40.50.1820">
    <property type="entry name" value="alpha/beta hydrolase"/>
    <property type="match status" value="1"/>
</dbReference>
<dbReference type="PANTHER" id="PTHR43798">
    <property type="entry name" value="MONOACYLGLYCEROL LIPASE"/>
    <property type="match status" value="1"/>
</dbReference>
<dbReference type="InterPro" id="IPR000073">
    <property type="entry name" value="AB_hydrolase_1"/>
</dbReference>
<accession>A0AAV9WTJ7</accession>
<sequence length="317" mass="35264">MPTDFFTDFTSSHVPIQPDISSASPPLTIFTRALVEPSKPPLLLLHGYPQTHIEFHKIVPSLKPHFSLILLDLRGYGASSTVSSSRNGSGYSKRLMAQDCVKVMAYHGYSKFSILGHDRGAGVAYRLALDAPDKVDRVVVVDILPTSSRYDGFSDQTSVLKGFHWPFLAQPAPFPETLIRGCDEGRYFLEYILASWSGFETLEGFDSTALEEYRRAFCTNERIHATCEDYRAGAFLDKAHDEEDFKNGNKISAPVLVVWGKKGRVTGRDGKTPLDIWKSFAADVMVVGLDCGHFIPEEDPKRFMDAVLEFCGLSSPK</sequence>
<dbReference type="Pfam" id="PF00561">
    <property type="entry name" value="Abhydrolase_1"/>
    <property type="match status" value="1"/>
</dbReference>
<dbReference type="InterPro" id="IPR050266">
    <property type="entry name" value="AB_hydrolase_sf"/>
</dbReference>
<evidence type="ECO:0000313" key="3">
    <source>
        <dbReference type="Proteomes" id="UP001365542"/>
    </source>
</evidence>
<evidence type="ECO:0000259" key="1">
    <source>
        <dbReference type="Pfam" id="PF00561"/>
    </source>
</evidence>
<reference evidence="2 3" key="1">
    <citation type="submission" date="2019-10" db="EMBL/GenBank/DDBJ databases">
        <authorList>
            <person name="Palmer J.M."/>
        </authorList>
    </citation>
    <scope>NUCLEOTIDE SEQUENCE [LARGE SCALE GENOMIC DNA]</scope>
    <source>
        <strain evidence="2 3">TWF694</strain>
    </source>
</reference>
<dbReference type="InterPro" id="IPR029058">
    <property type="entry name" value="AB_hydrolase_fold"/>
</dbReference>
<dbReference type="EMBL" id="JAVHJO010000017">
    <property type="protein sequence ID" value="KAK6525086.1"/>
    <property type="molecule type" value="Genomic_DNA"/>
</dbReference>
<dbReference type="PRINTS" id="PR00111">
    <property type="entry name" value="ABHYDROLASE"/>
</dbReference>
<evidence type="ECO:0000313" key="2">
    <source>
        <dbReference type="EMBL" id="KAK6525086.1"/>
    </source>
</evidence>
<protein>
    <recommendedName>
        <fullName evidence="1">AB hydrolase-1 domain-containing protein</fullName>
    </recommendedName>
</protein>
<name>A0AAV9WTJ7_9PEZI</name>
<dbReference type="InterPro" id="IPR000639">
    <property type="entry name" value="Epox_hydrolase-like"/>
</dbReference>
<dbReference type="GO" id="GO:0003824">
    <property type="term" value="F:catalytic activity"/>
    <property type="evidence" value="ECO:0007669"/>
    <property type="project" value="InterPro"/>
</dbReference>
<feature type="domain" description="AB hydrolase-1" evidence="1">
    <location>
        <begin position="40"/>
        <end position="300"/>
    </location>
</feature>
<keyword evidence="3" id="KW-1185">Reference proteome</keyword>
<dbReference type="SUPFAM" id="SSF53474">
    <property type="entry name" value="alpha/beta-Hydrolases"/>
    <property type="match status" value="1"/>
</dbReference>
<organism evidence="2 3">
    <name type="scientific">Orbilia ellipsospora</name>
    <dbReference type="NCBI Taxonomy" id="2528407"/>
    <lineage>
        <taxon>Eukaryota</taxon>
        <taxon>Fungi</taxon>
        <taxon>Dikarya</taxon>
        <taxon>Ascomycota</taxon>
        <taxon>Pezizomycotina</taxon>
        <taxon>Orbiliomycetes</taxon>
        <taxon>Orbiliales</taxon>
        <taxon>Orbiliaceae</taxon>
        <taxon>Orbilia</taxon>
    </lineage>
</organism>
<proteinExistence type="predicted"/>
<dbReference type="Proteomes" id="UP001365542">
    <property type="component" value="Unassembled WGS sequence"/>
</dbReference>